<gene>
    <name evidence="2" type="ORF">BECKTC1821D_GA0114238_10326</name>
    <name evidence="1" type="ORF">BECKTC1821E_GA0114239_100293</name>
    <name evidence="3" type="ORF">BECKTC1821F_GA0114240_100292</name>
</gene>
<protein>
    <submittedName>
        <fullName evidence="1">Uncharacterized protein</fullName>
    </submittedName>
</protein>
<dbReference type="EMBL" id="CAADFS010000032">
    <property type="protein sequence ID" value="VFK46503.1"/>
    <property type="molecule type" value="Genomic_DNA"/>
</dbReference>
<evidence type="ECO:0000313" key="2">
    <source>
        <dbReference type="EMBL" id="VFK46503.1"/>
    </source>
</evidence>
<accession>A0A450YAA1</accession>
<dbReference type="EMBL" id="CAADFT010000002">
    <property type="protein sequence ID" value="VFK38470.1"/>
    <property type="molecule type" value="Genomic_DNA"/>
</dbReference>
<organism evidence="1">
    <name type="scientific">Candidatus Kentrum sp. TC</name>
    <dbReference type="NCBI Taxonomy" id="2126339"/>
    <lineage>
        <taxon>Bacteria</taxon>
        <taxon>Pseudomonadati</taxon>
        <taxon>Pseudomonadota</taxon>
        <taxon>Gammaproteobacteria</taxon>
        <taxon>Candidatus Kentrum</taxon>
    </lineage>
</organism>
<reference evidence="1" key="1">
    <citation type="submission" date="2019-02" db="EMBL/GenBank/DDBJ databases">
        <authorList>
            <person name="Gruber-Vodicka R. H."/>
            <person name="Seah K. B. B."/>
        </authorList>
    </citation>
    <scope>NUCLEOTIDE SEQUENCE</scope>
    <source>
        <strain evidence="2">BECK_BZ123</strain>
        <strain evidence="1">BECK_BZ125</strain>
        <strain evidence="3">BECK_BZ126</strain>
    </source>
</reference>
<evidence type="ECO:0000313" key="1">
    <source>
        <dbReference type="EMBL" id="VFK38470.1"/>
    </source>
</evidence>
<proteinExistence type="predicted"/>
<dbReference type="EMBL" id="CAADFW010000002">
    <property type="protein sequence ID" value="VFK53308.1"/>
    <property type="molecule type" value="Genomic_DNA"/>
</dbReference>
<evidence type="ECO:0000313" key="3">
    <source>
        <dbReference type="EMBL" id="VFK53308.1"/>
    </source>
</evidence>
<dbReference type="AlphaFoldDB" id="A0A450YAA1"/>
<name>A0A450YAA1_9GAMM</name>
<sequence>MRIAAIKISLNSVFQWILTIERITDERRGYLEEEHNEIEAERKRVNAELNSPGGQ</sequence>